<feature type="region of interest" description="Disordered" evidence="2">
    <location>
        <begin position="942"/>
        <end position="963"/>
    </location>
</feature>
<proteinExistence type="predicted"/>
<feature type="compositionally biased region" description="Polar residues" evidence="2">
    <location>
        <begin position="237"/>
        <end position="246"/>
    </location>
</feature>
<keyword evidence="1" id="KW-0175">Coiled coil</keyword>
<name>A0A6P7N8E1_BETSP</name>
<evidence type="ECO:0000256" key="1">
    <source>
        <dbReference type="SAM" id="Coils"/>
    </source>
</evidence>
<dbReference type="RefSeq" id="XP_029014134.1">
    <property type="nucleotide sequence ID" value="XM_029158301.3"/>
</dbReference>
<dbReference type="OrthoDB" id="5981048at2759"/>
<feature type="region of interest" description="Disordered" evidence="2">
    <location>
        <begin position="71"/>
        <end position="104"/>
    </location>
</feature>
<dbReference type="PANTHER" id="PTHR47080:SF2">
    <property type="entry name" value="GLUTAMINE-RICH PROTEIN 2"/>
    <property type="match status" value="1"/>
</dbReference>
<dbReference type="InterPro" id="IPR032013">
    <property type="entry name" value="DUF4795"/>
</dbReference>
<evidence type="ECO:0000259" key="3">
    <source>
        <dbReference type="Pfam" id="PF16043"/>
    </source>
</evidence>
<evidence type="ECO:0000256" key="2">
    <source>
        <dbReference type="SAM" id="MobiDB-lite"/>
    </source>
</evidence>
<feature type="coiled-coil region" evidence="1">
    <location>
        <begin position="115"/>
        <end position="149"/>
    </location>
</feature>
<evidence type="ECO:0000313" key="5">
    <source>
        <dbReference type="RefSeq" id="XP_029014134.1"/>
    </source>
</evidence>
<organism evidence="4 5">
    <name type="scientific">Betta splendens</name>
    <name type="common">Siamese fighting fish</name>
    <dbReference type="NCBI Taxonomy" id="158456"/>
    <lineage>
        <taxon>Eukaryota</taxon>
        <taxon>Metazoa</taxon>
        <taxon>Chordata</taxon>
        <taxon>Craniata</taxon>
        <taxon>Vertebrata</taxon>
        <taxon>Euteleostomi</taxon>
        <taxon>Actinopterygii</taxon>
        <taxon>Neopterygii</taxon>
        <taxon>Teleostei</taxon>
        <taxon>Neoteleostei</taxon>
        <taxon>Acanthomorphata</taxon>
        <taxon>Anabantaria</taxon>
        <taxon>Anabantiformes</taxon>
        <taxon>Anabantoidei</taxon>
        <taxon>Osphronemidae</taxon>
        <taxon>Betta</taxon>
    </lineage>
</organism>
<dbReference type="Proteomes" id="UP000515150">
    <property type="component" value="Chromosome 8"/>
</dbReference>
<dbReference type="PANTHER" id="PTHR47080">
    <property type="entry name" value="CHROMOSOME 16 OPEN READING FRAME 96"/>
    <property type="match status" value="1"/>
</dbReference>
<gene>
    <name evidence="5" type="primary">LOC114860046</name>
</gene>
<feature type="coiled-coil region" evidence="1">
    <location>
        <begin position="532"/>
        <end position="587"/>
    </location>
</feature>
<evidence type="ECO:0000313" key="4">
    <source>
        <dbReference type="Proteomes" id="UP000515150"/>
    </source>
</evidence>
<dbReference type="Pfam" id="PF16043">
    <property type="entry name" value="DUF4795"/>
    <property type="match status" value="1"/>
</dbReference>
<dbReference type="InParanoid" id="A0A6P7N8E1"/>
<feature type="region of interest" description="Disordered" evidence="2">
    <location>
        <begin position="461"/>
        <end position="480"/>
    </location>
</feature>
<dbReference type="KEGG" id="bspl:114860046"/>
<feature type="compositionally biased region" description="Acidic residues" evidence="2">
    <location>
        <begin position="465"/>
        <end position="475"/>
    </location>
</feature>
<feature type="region of interest" description="Disordered" evidence="2">
    <location>
        <begin position="880"/>
        <end position="899"/>
    </location>
</feature>
<reference evidence="5" key="1">
    <citation type="submission" date="2025-08" db="UniProtKB">
        <authorList>
            <consortium name="RefSeq"/>
        </authorList>
    </citation>
    <scope>IDENTIFICATION</scope>
</reference>
<protein>
    <submittedName>
        <fullName evidence="5">Glutamine-rich protein 2 isoform X1</fullName>
    </submittedName>
</protein>
<feature type="region of interest" description="Disordered" evidence="2">
    <location>
        <begin position="228"/>
        <end position="247"/>
    </location>
</feature>
<dbReference type="GeneID" id="114860046"/>
<feature type="compositionally biased region" description="Basic and acidic residues" evidence="2">
    <location>
        <begin position="79"/>
        <end position="89"/>
    </location>
</feature>
<dbReference type="AlphaFoldDB" id="A0A6P7N8E1"/>
<accession>A0A6P7N8E1</accession>
<feature type="coiled-coil region" evidence="1">
    <location>
        <begin position="400"/>
        <end position="434"/>
    </location>
</feature>
<sequence length="963" mass="108592">MSEENISLYELLNLAIGTPHEGAVNFSALHSLLFAVLRQLDLVEVRTGWRESAPGPRDLNVTGVTEAAEQPHIPTELDQEGHSDNELQKRKLTSPSPSPVPGGLLSRVQACEDGVSQVIKLIEDLHNQNENLKEEMKKQRKQLDSACEETITAVEKCCHRVDTLEETLTCVKDTFEKYPDPEKLFSNTENLQKELLDLRAACQGTAVQPIHDSNFTDANTSYVSVPSSTDSFKDSVRTASPTSPVNSGEKVMDIQLAREFSLVPSTQQTHLGTEQAAAGIPLSPESSGSLHNVETADSQKSIRKLKENFYKLETRLEALEEAKVEPTELVHLREFIANAGLQNVSNNLMDQLNQQKALLDGLMSDWEKLNSLLDIMKPRSQEGENSSGPTESVYSDSRELHDLRQQIFFLRRSVQTLEEDVKQMEIRQALSEERETHQHEQLDSLRGMLEDMMLSLNLEQSSSLEFEDQQDESDSEGPCRINERSAVEKIDRKLSCLFLCYEQLQDKVKCLVQQQTESRAGPLKITKNAELMNDVQSAINHLQAECEKLHETTRCLHEDNRQKQSHIEELYKTTEELEEKKADKQMVESEIKADKSVLESKVSRLQFDSATEQLNSMFHELLNKVTGQEQDWHKVIAKLSTEMECKLNRIELESVKKQLEDRWKRIHEKLQAQGAPEHEDAAGIRKQLVDRFHCLSCDRPVVKHTPGPHLVTLPSTPGFPSHKSIRPFTVYALEQFRQHYRSLRPGTNRYNFEVANTGRKQRRWRRYHHQTVNQDTTRYKLKPRQAGVQHERIAELADYSHLAMSRSCGGSHTITSSSQRRSGLQYMKHHSQPEVDTVVQSEEVDIIGLDGHIYKGRLNPAAARNAETKLPTISTKEGMCKTKDKARASPSHKPAVSPECGCSPLVPHPHSARSVQCSRSLSSISGRDWPVSALGCASQSSITQTSAAGESNSEHLESQQVSL</sequence>
<keyword evidence="4" id="KW-1185">Reference proteome</keyword>
<feature type="domain" description="DUF4795" evidence="3">
    <location>
        <begin position="526"/>
        <end position="727"/>
    </location>
</feature>